<comment type="caution">
    <text evidence="1">The sequence shown here is derived from an EMBL/GenBank/DDBJ whole genome shotgun (WGS) entry which is preliminary data.</text>
</comment>
<proteinExistence type="predicted"/>
<gene>
    <name evidence="1" type="ORF">DY940_02440</name>
</gene>
<reference evidence="1 2" key="1">
    <citation type="submission" date="2018-12" db="EMBL/GenBank/DDBJ databases">
        <title>Pseudomonas aeruginosa Diversity Panel.</title>
        <authorList>
            <person name="Snesrud E."/>
            <person name="Mcgann P."/>
        </authorList>
    </citation>
    <scope>NUCLEOTIDE SEQUENCE [LARGE SCALE GENOMIC DNA]</scope>
    <source>
        <strain evidence="1 2">MRSN6241</strain>
    </source>
</reference>
<dbReference type="EMBL" id="RXTL01000005">
    <property type="protein sequence ID" value="RTS51679.1"/>
    <property type="molecule type" value="Genomic_DNA"/>
</dbReference>
<dbReference type="Proteomes" id="UP000276985">
    <property type="component" value="Unassembled WGS sequence"/>
</dbReference>
<dbReference type="AlphaFoldDB" id="A0ABD7KA84"/>
<organism evidence="1 2">
    <name type="scientific">Pseudomonas aeruginosa</name>
    <dbReference type="NCBI Taxonomy" id="287"/>
    <lineage>
        <taxon>Bacteria</taxon>
        <taxon>Pseudomonadati</taxon>
        <taxon>Pseudomonadota</taxon>
        <taxon>Gammaproteobacteria</taxon>
        <taxon>Pseudomonadales</taxon>
        <taxon>Pseudomonadaceae</taxon>
        <taxon>Pseudomonas</taxon>
    </lineage>
</organism>
<sequence length="99" mass="10745">MKRTAQKDLDFCSPEDLLAVRNDATPGVPIDAITTACERAMAVLYLLSGQFTGDASDRYADHIIAGVIWDVQGTIEQIRTLAAYGNATSTPDTRKRGDQ</sequence>
<dbReference type="RefSeq" id="WP_003155879.1">
    <property type="nucleotide sequence ID" value="NZ_CP173119.1"/>
</dbReference>
<evidence type="ECO:0000313" key="1">
    <source>
        <dbReference type="EMBL" id="RTS51679.1"/>
    </source>
</evidence>
<protein>
    <recommendedName>
        <fullName evidence="3">DUF3077 domain-containing protein</fullName>
    </recommendedName>
</protein>
<name>A0ABD7KA84_PSEAI</name>
<evidence type="ECO:0008006" key="3">
    <source>
        <dbReference type="Google" id="ProtNLM"/>
    </source>
</evidence>
<evidence type="ECO:0000313" key="2">
    <source>
        <dbReference type="Proteomes" id="UP000276985"/>
    </source>
</evidence>
<accession>A0ABD7KA84</accession>